<sequence length="79" mass="8920">MMYTRPGRKDPRSVPDSLSSSRASVSPLMSRYCSVRVRSRRRGLLFCIAFGSCDAMQGRVHASETVFYVLGLDLMKLRC</sequence>
<organism evidence="2 3">
    <name type="scientific">Zizania palustris</name>
    <name type="common">Northern wild rice</name>
    <dbReference type="NCBI Taxonomy" id="103762"/>
    <lineage>
        <taxon>Eukaryota</taxon>
        <taxon>Viridiplantae</taxon>
        <taxon>Streptophyta</taxon>
        <taxon>Embryophyta</taxon>
        <taxon>Tracheophyta</taxon>
        <taxon>Spermatophyta</taxon>
        <taxon>Magnoliopsida</taxon>
        <taxon>Liliopsida</taxon>
        <taxon>Poales</taxon>
        <taxon>Poaceae</taxon>
        <taxon>BOP clade</taxon>
        <taxon>Oryzoideae</taxon>
        <taxon>Oryzeae</taxon>
        <taxon>Zizaniinae</taxon>
        <taxon>Zizania</taxon>
    </lineage>
</organism>
<accession>A0A8J5WTB8</accession>
<reference evidence="2" key="1">
    <citation type="journal article" date="2021" name="bioRxiv">
        <title>Whole Genome Assembly and Annotation of Northern Wild Rice, Zizania palustris L., Supports a Whole Genome Duplication in the Zizania Genus.</title>
        <authorList>
            <person name="Haas M."/>
            <person name="Kono T."/>
            <person name="Macchietto M."/>
            <person name="Millas R."/>
            <person name="McGilp L."/>
            <person name="Shao M."/>
            <person name="Duquette J."/>
            <person name="Hirsch C.N."/>
            <person name="Kimball J."/>
        </authorList>
    </citation>
    <scope>NUCLEOTIDE SEQUENCE</scope>
    <source>
        <tissue evidence="2">Fresh leaf tissue</tissue>
    </source>
</reference>
<keyword evidence="3" id="KW-1185">Reference proteome</keyword>
<proteinExistence type="predicted"/>
<evidence type="ECO:0000313" key="2">
    <source>
        <dbReference type="EMBL" id="KAG8094851.1"/>
    </source>
</evidence>
<dbReference type="EMBL" id="JAAALK010000080">
    <property type="protein sequence ID" value="KAG8094851.1"/>
    <property type="molecule type" value="Genomic_DNA"/>
</dbReference>
<reference evidence="2" key="2">
    <citation type="submission" date="2021-02" db="EMBL/GenBank/DDBJ databases">
        <authorList>
            <person name="Kimball J.A."/>
            <person name="Haas M.W."/>
            <person name="Macchietto M."/>
            <person name="Kono T."/>
            <person name="Duquette J."/>
            <person name="Shao M."/>
        </authorList>
    </citation>
    <scope>NUCLEOTIDE SEQUENCE</scope>
    <source>
        <tissue evidence="2">Fresh leaf tissue</tissue>
    </source>
</reference>
<dbReference type="Proteomes" id="UP000729402">
    <property type="component" value="Unassembled WGS sequence"/>
</dbReference>
<protein>
    <submittedName>
        <fullName evidence="2">Uncharacterized protein</fullName>
    </submittedName>
</protein>
<evidence type="ECO:0000256" key="1">
    <source>
        <dbReference type="SAM" id="MobiDB-lite"/>
    </source>
</evidence>
<evidence type="ECO:0000313" key="3">
    <source>
        <dbReference type="Proteomes" id="UP000729402"/>
    </source>
</evidence>
<feature type="region of interest" description="Disordered" evidence="1">
    <location>
        <begin position="1"/>
        <end position="26"/>
    </location>
</feature>
<name>A0A8J5WTB8_ZIZPA</name>
<gene>
    <name evidence="2" type="ORF">GUJ93_ZPchr0012g20181</name>
</gene>
<comment type="caution">
    <text evidence="2">The sequence shown here is derived from an EMBL/GenBank/DDBJ whole genome shotgun (WGS) entry which is preliminary data.</text>
</comment>
<dbReference type="AlphaFoldDB" id="A0A8J5WTB8"/>
<feature type="compositionally biased region" description="Low complexity" evidence="1">
    <location>
        <begin position="14"/>
        <end position="26"/>
    </location>
</feature>